<dbReference type="InterPro" id="IPR012340">
    <property type="entry name" value="NA-bd_OB-fold"/>
</dbReference>
<accession>A0A1W0WYQ0</accession>
<dbReference type="GO" id="GO:0098505">
    <property type="term" value="F:G-rich strand telomeric DNA binding"/>
    <property type="evidence" value="ECO:0007669"/>
    <property type="project" value="TreeGrafter"/>
</dbReference>
<keyword evidence="2" id="KW-0158">Chromosome</keyword>
<dbReference type="Gene3D" id="2.40.50.140">
    <property type="entry name" value="Nucleic acid-binding proteins"/>
    <property type="match status" value="1"/>
</dbReference>
<dbReference type="SMR" id="A0A1W0WYQ0"/>
<keyword evidence="3" id="KW-0779">Telomere</keyword>
<evidence type="ECO:0000256" key="2">
    <source>
        <dbReference type="ARBA" id="ARBA00022454"/>
    </source>
</evidence>
<dbReference type="SMART" id="SM00976">
    <property type="entry name" value="Telo_bind"/>
    <property type="match status" value="1"/>
</dbReference>
<dbReference type="GO" id="GO:0016233">
    <property type="term" value="P:telomere capping"/>
    <property type="evidence" value="ECO:0007669"/>
    <property type="project" value="TreeGrafter"/>
</dbReference>
<gene>
    <name evidence="7" type="ORF">BV898_05603</name>
</gene>
<evidence type="ECO:0000313" key="7">
    <source>
        <dbReference type="EMBL" id="OQV20313.1"/>
    </source>
</evidence>
<sequence>MDLSSSSAVPGPKDLSHEDNLSAPPTKKLRVFEPLTACFRHEKCASLTNEVIQDLVTIFEQKFPALSRCTIADLPEGVPITGYFSVLQVSNCRGQCNFMQQKRWRLVCREILPGGVRGGCVFLTVTDYLPVMAEEIPAELRVPGEFQDIRLAPVVLIAGFIKEQTKFKNPNWEATLLCGADSVPQVWLATVPKPCGSLFVHDFNDVQQLPTACSPALVQEPMLPFAALINAQQVAAAAGNGNRTPAPRGPNVSTANSGGYTPVAELIPRTQHYSNVIAVVRSFLPPKLVNKGRSYMQCFHIVDPSMDIANDAKTLCLMYKPTLDKLAPISKAGDIILLKNLHVVVYNDQKQCKLYDDTGRFSVVADGGFGVRPGSHFSVPIADHPRVTRLREWYEEFAGTIVADLEERRVQAAKADAERKAQLQGTTPPVDRAALPELAPKSPAKLPTLVRDALALTSPPTVTGSGTSIPAAASGPAVYRLPPSRVPPQRQPAVPAPPKNPDAPFCKMM</sequence>
<dbReference type="GO" id="GO:0000783">
    <property type="term" value="C:nuclear telomere cap complex"/>
    <property type="evidence" value="ECO:0007669"/>
    <property type="project" value="TreeGrafter"/>
</dbReference>
<dbReference type="SUPFAM" id="SSF50249">
    <property type="entry name" value="Nucleic acid-binding proteins"/>
    <property type="match status" value="1"/>
</dbReference>
<comment type="caution">
    <text evidence="7">The sequence shown here is derived from an EMBL/GenBank/DDBJ whole genome shotgun (WGS) entry which is preliminary data.</text>
</comment>
<feature type="region of interest" description="Disordered" evidence="5">
    <location>
        <begin position="1"/>
        <end position="22"/>
    </location>
</feature>
<dbReference type="Pfam" id="PF02765">
    <property type="entry name" value="POT1"/>
    <property type="match status" value="1"/>
</dbReference>
<evidence type="ECO:0000256" key="5">
    <source>
        <dbReference type="SAM" id="MobiDB-lite"/>
    </source>
</evidence>
<organism evidence="7 8">
    <name type="scientific">Hypsibius exemplaris</name>
    <name type="common">Freshwater tardigrade</name>
    <dbReference type="NCBI Taxonomy" id="2072580"/>
    <lineage>
        <taxon>Eukaryota</taxon>
        <taxon>Metazoa</taxon>
        <taxon>Ecdysozoa</taxon>
        <taxon>Tardigrada</taxon>
        <taxon>Eutardigrada</taxon>
        <taxon>Parachela</taxon>
        <taxon>Hypsibioidea</taxon>
        <taxon>Hypsibiidae</taxon>
        <taxon>Hypsibius</taxon>
    </lineage>
</organism>
<keyword evidence="8" id="KW-1185">Reference proteome</keyword>
<evidence type="ECO:0000256" key="1">
    <source>
        <dbReference type="ARBA" id="ARBA00004574"/>
    </source>
</evidence>
<evidence type="ECO:0000256" key="4">
    <source>
        <dbReference type="ARBA" id="ARBA00023125"/>
    </source>
</evidence>
<reference evidence="8" key="1">
    <citation type="submission" date="2017-01" db="EMBL/GenBank/DDBJ databases">
        <title>Comparative genomics of anhydrobiosis in the tardigrade Hypsibius dujardini.</title>
        <authorList>
            <person name="Yoshida Y."/>
            <person name="Koutsovoulos G."/>
            <person name="Laetsch D."/>
            <person name="Stevens L."/>
            <person name="Kumar S."/>
            <person name="Horikawa D."/>
            <person name="Ishino K."/>
            <person name="Komine S."/>
            <person name="Tomita M."/>
            <person name="Blaxter M."/>
            <person name="Arakawa K."/>
        </authorList>
    </citation>
    <scope>NUCLEOTIDE SEQUENCE [LARGE SCALE GENOMIC DNA]</scope>
    <source>
        <strain evidence="8">Z151</strain>
    </source>
</reference>
<comment type="subcellular location">
    <subcellularLocation>
        <location evidence="1">Chromosome</location>
        <location evidence="1">Telomere</location>
    </subcellularLocation>
</comment>
<evidence type="ECO:0000256" key="3">
    <source>
        <dbReference type="ARBA" id="ARBA00022895"/>
    </source>
</evidence>
<evidence type="ECO:0000259" key="6">
    <source>
        <dbReference type="SMART" id="SM00976"/>
    </source>
</evidence>
<dbReference type="GO" id="GO:0010521">
    <property type="term" value="F:telomerase inhibitor activity"/>
    <property type="evidence" value="ECO:0007669"/>
    <property type="project" value="TreeGrafter"/>
</dbReference>
<evidence type="ECO:0000313" key="8">
    <source>
        <dbReference type="Proteomes" id="UP000192578"/>
    </source>
</evidence>
<dbReference type="InterPro" id="IPR011564">
    <property type="entry name" value="Telomer_end-bd_POT1/Cdc13"/>
</dbReference>
<dbReference type="InterPro" id="IPR028389">
    <property type="entry name" value="POT1"/>
</dbReference>
<feature type="compositionally biased region" description="Pro residues" evidence="5">
    <location>
        <begin position="484"/>
        <end position="501"/>
    </location>
</feature>
<dbReference type="OrthoDB" id="10677758at2759"/>
<dbReference type="AlphaFoldDB" id="A0A1W0WYQ0"/>
<protein>
    <recommendedName>
        <fullName evidence="6">Telomeric single stranded DNA binding POT1/Cdc13 domain-containing protein</fullName>
    </recommendedName>
</protein>
<dbReference type="PANTHER" id="PTHR14513">
    <property type="entry name" value="PROTECTION OF TELOMERES 1"/>
    <property type="match status" value="1"/>
</dbReference>
<proteinExistence type="predicted"/>
<dbReference type="EMBL" id="MTYJ01000031">
    <property type="protein sequence ID" value="OQV20313.1"/>
    <property type="molecule type" value="Genomic_DNA"/>
</dbReference>
<feature type="domain" description="Telomeric single stranded DNA binding POT1/Cdc13" evidence="6">
    <location>
        <begin position="260"/>
        <end position="395"/>
    </location>
</feature>
<keyword evidence="4" id="KW-0238">DNA-binding</keyword>
<feature type="region of interest" description="Disordered" evidence="5">
    <location>
        <begin position="481"/>
        <end position="509"/>
    </location>
</feature>
<name>A0A1W0WYQ0_HYPEX</name>
<dbReference type="Proteomes" id="UP000192578">
    <property type="component" value="Unassembled WGS sequence"/>
</dbReference>
<dbReference type="PANTHER" id="PTHR14513:SF0">
    <property type="entry name" value="PROTECTION OF TELOMERES PROTEIN 1"/>
    <property type="match status" value="1"/>
</dbReference>
<dbReference type="GO" id="GO:0032210">
    <property type="term" value="P:regulation of telomere maintenance via telomerase"/>
    <property type="evidence" value="ECO:0007669"/>
    <property type="project" value="TreeGrafter"/>
</dbReference>